<dbReference type="Gene3D" id="2.60.40.1120">
    <property type="entry name" value="Carboxypeptidase-like, regulatory domain"/>
    <property type="match status" value="1"/>
</dbReference>
<comment type="caution">
    <text evidence="12">The sequence shown here is derived from an EMBL/GenBank/DDBJ whole genome shotgun (WGS) entry which is preliminary data.</text>
</comment>
<evidence type="ECO:0000256" key="9">
    <source>
        <dbReference type="RuleBase" id="RU003357"/>
    </source>
</evidence>
<feature type="domain" description="TonB-dependent receptor plug" evidence="11">
    <location>
        <begin position="239"/>
        <end position="330"/>
    </location>
</feature>
<keyword evidence="5 9" id="KW-0798">TonB box</keyword>
<dbReference type="Pfam" id="PF00593">
    <property type="entry name" value="TonB_dep_Rec_b-barrel"/>
    <property type="match status" value="1"/>
</dbReference>
<dbReference type="Gene3D" id="2.40.170.20">
    <property type="entry name" value="TonB-dependent receptor, beta-barrel domain"/>
    <property type="match status" value="1"/>
</dbReference>
<name>A0A4U1CR34_9SPHI</name>
<reference evidence="12 13" key="1">
    <citation type="submission" date="2019-04" db="EMBL/GenBank/DDBJ databases">
        <title>Pedobacter sp. RP-3-22 sp. nov., isolated from Arctic soil.</title>
        <authorList>
            <person name="Dahal R.H."/>
            <person name="Kim D.-U."/>
        </authorList>
    </citation>
    <scope>NUCLEOTIDE SEQUENCE [LARGE SCALE GENOMIC DNA]</scope>
    <source>
        <strain evidence="12 13">RP-3-22</strain>
    </source>
</reference>
<dbReference type="Gene3D" id="2.170.130.10">
    <property type="entry name" value="TonB-dependent receptor, plug domain"/>
    <property type="match status" value="1"/>
</dbReference>
<dbReference type="GO" id="GO:0009279">
    <property type="term" value="C:cell outer membrane"/>
    <property type="evidence" value="ECO:0007669"/>
    <property type="project" value="UniProtKB-SubCell"/>
</dbReference>
<keyword evidence="2 8" id="KW-0813">Transport</keyword>
<dbReference type="OrthoDB" id="9768470at2"/>
<sequence length="1098" mass="122649">MHLYTQLRVFSKKKLILLIILLAMQVLSVAKSAGQSTSDVYKITAPITLQINNTDLDQVLTKLNGQAGYRYSYDNNQAKAIKINKLNLNQIPLGKVLLKLQDEASLTYSMDGKSIMVRIGEGKKIERLRPGKITGTVVDEKGQPMPGASIKIVETGNIVQTDVDGRYSMTLAEGIYTFEVSYISYQKQRITGIQVTGGKSTPLDIAMKTDTQGLKEVVITADYKNASIAGLYARQKNNASMSDGITAEQISRTPDNNTAQVLKRVSGLQVSQNKYVVVRGLSDRYNNVLLNGNQLPSTEPNRRDFAFDMIPSGLVDNIIVNKTATPDLPGEFTGGLVQVNTKDIPEENFVTLSIGSGLNTQATGKDFIGGQRGQANFFGYANDYQKKPEGMTFAEYNVLANKIDGSGASSDEKQKAAQFLNQFPDNWAMRRYTAQPIQNYALTVGRSIPIKKNKLGIIAAFTYRNEQTAEQDDQYAPGSSDYKGTDYTFTTLMGGSLNLGYVFGKNKFTLKNTYNRRFSDKLYQFNGIDIQSGDSEMNGYSALTLINELFQSSLAGEHAFGARGIKLDYNLALSTLQRDQPNSRIMNMVGPPVGGNDSAPDQYYEYRFNDYQPEYGSLFYSDLKEKRYAYQTNLSVPFKLLNLNQTLKFGYQGSYRKADFNAESYRIKKVLGATKDFNGSAYTDVYTNKNFVDQQLFLLSFTGAGTSIKAGSPTAYNGSQQLNAYYGMVDLKPIEKLRLIGGMRLEQNNQKVFTNTVGKITNPNEITPLVDSLISIVKNDWLPSLNAIYAVNAKMNIRAAYYKTVARPDLKELSSFSYFDFEVFRTISGNNLKPTQIKNYDLRYEFYPGPDEIISVSGFYKKFTNPIELTFEPTSAKPLLIYKNLSSARDLGFEVDFRKSLRFFSSSSAFWKNLYLSGSFTWVDASVDLGPGIAVDAAGKSIASKRDRPLYGQSPYIINGGINFVGKRVGLNAVYNRYGKRVVTSTAYTSADEYENPRDVVDLQLSYKFLRAQRAELRLNISDLLNQQFITYKNQYGPDHPVYAEADPSVERYPGDGSVALSADQLDPKGTSYNPVYDVVTFRRRNGINYTLNFIYRF</sequence>
<dbReference type="EMBL" id="SWBR01000003">
    <property type="protein sequence ID" value="TKC08071.1"/>
    <property type="molecule type" value="Genomic_DNA"/>
</dbReference>
<evidence type="ECO:0000256" key="6">
    <source>
        <dbReference type="ARBA" id="ARBA00023136"/>
    </source>
</evidence>
<evidence type="ECO:0000313" key="13">
    <source>
        <dbReference type="Proteomes" id="UP000309488"/>
    </source>
</evidence>
<dbReference type="Proteomes" id="UP000309488">
    <property type="component" value="Unassembled WGS sequence"/>
</dbReference>
<dbReference type="SUPFAM" id="SSF56935">
    <property type="entry name" value="Porins"/>
    <property type="match status" value="1"/>
</dbReference>
<dbReference type="PANTHER" id="PTHR40980">
    <property type="entry name" value="PLUG DOMAIN-CONTAINING PROTEIN"/>
    <property type="match status" value="1"/>
</dbReference>
<dbReference type="InterPro" id="IPR036942">
    <property type="entry name" value="Beta-barrel_TonB_sf"/>
</dbReference>
<evidence type="ECO:0000313" key="12">
    <source>
        <dbReference type="EMBL" id="TKC08071.1"/>
    </source>
</evidence>
<comment type="subcellular location">
    <subcellularLocation>
        <location evidence="1 8">Cell outer membrane</location>
        <topology evidence="1 8">Multi-pass membrane protein</topology>
    </subcellularLocation>
</comment>
<dbReference type="InterPro" id="IPR012910">
    <property type="entry name" value="Plug_dom"/>
</dbReference>
<evidence type="ECO:0000259" key="10">
    <source>
        <dbReference type="Pfam" id="PF00593"/>
    </source>
</evidence>
<dbReference type="InterPro" id="IPR008969">
    <property type="entry name" value="CarboxyPept-like_regulatory"/>
</dbReference>
<dbReference type="SUPFAM" id="SSF49464">
    <property type="entry name" value="Carboxypeptidase regulatory domain-like"/>
    <property type="match status" value="1"/>
</dbReference>
<gene>
    <name evidence="12" type="ORF">FA048_12990</name>
</gene>
<evidence type="ECO:0000256" key="5">
    <source>
        <dbReference type="ARBA" id="ARBA00023077"/>
    </source>
</evidence>
<evidence type="ECO:0008006" key="14">
    <source>
        <dbReference type="Google" id="ProtNLM"/>
    </source>
</evidence>
<dbReference type="InterPro" id="IPR037066">
    <property type="entry name" value="Plug_dom_sf"/>
</dbReference>
<proteinExistence type="inferred from homology"/>
<keyword evidence="4 8" id="KW-0812">Transmembrane</keyword>
<keyword evidence="7 8" id="KW-0998">Cell outer membrane</keyword>
<dbReference type="PANTHER" id="PTHR40980:SF5">
    <property type="entry name" value="TONB-DEPENDENT RECEPTOR"/>
    <property type="match status" value="1"/>
</dbReference>
<keyword evidence="3 8" id="KW-1134">Transmembrane beta strand</keyword>
<evidence type="ECO:0000256" key="2">
    <source>
        <dbReference type="ARBA" id="ARBA00022448"/>
    </source>
</evidence>
<accession>A0A4U1CR34</accession>
<evidence type="ECO:0000256" key="7">
    <source>
        <dbReference type="ARBA" id="ARBA00023237"/>
    </source>
</evidence>
<dbReference type="Pfam" id="PF13620">
    <property type="entry name" value="CarboxypepD_reg"/>
    <property type="match status" value="1"/>
</dbReference>
<protein>
    <recommendedName>
        <fullName evidence="14">TonB-dependent receptor</fullName>
    </recommendedName>
</protein>
<dbReference type="InterPro" id="IPR000531">
    <property type="entry name" value="Beta-barrel_TonB"/>
</dbReference>
<dbReference type="AlphaFoldDB" id="A0A4U1CR34"/>
<feature type="domain" description="TonB-dependent receptor-like beta-barrel" evidence="10">
    <location>
        <begin position="599"/>
        <end position="1021"/>
    </location>
</feature>
<dbReference type="PROSITE" id="PS52016">
    <property type="entry name" value="TONB_DEPENDENT_REC_3"/>
    <property type="match status" value="1"/>
</dbReference>
<comment type="similarity">
    <text evidence="8 9">Belongs to the TonB-dependent receptor family.</text>
</comment>
<keyword evidence="13" id="KW-1185">Reference proteome</keyword>
<evidence type="ECO:0000256" key="4">
    <source>
        <dbReference type="ARBA" id="ARBA00022692"/>
    </source>
</evidence>
<organism evidence="12 13">
    <name type="scientific">Pedobacter polaris</name>
    <dbReference type="NCBI Taxonomy" id="2571273"/>
    <lineage>
        <taxon>Bacteria</taxon>
        <taxon>Pseudomonadati</taxon>
        <taxon>Bacteroidota</taxon>
        <taxon>Sphingobacteriia</taxon>
        <taxon>Sphingobacteriales</taxon>
        <taxon>Sphingobacteriaceae</taxon>
        <taxon>Pedobacter</taxon>
    </lineage>
</organism>
<dbReference type="InterPro" id="IPR039426">
    <property type="entry name" value="TonB-dep_rcpt-like"/>
</dbReference>
<evidence type="ECO:0000256" key="1">
    <source>
        <dbReference type="ARBA" id="ARBA00004571"/>
    </source>
</evidence>
<keyword evidence="6 8" id="KW-0472">Membrane</keyword>
<evidence type="ECO:0000259" key="11">
    <source>
        <dbReference type="Pfam" id="PF07715"/>
    </source>
</evidence>
<evidence type="ECO:0000256" key="8">
    <source>
        <dbReference type="PROSITE-ProRule" id="PRU01360"/>
    </source>
</evidence>
<dbReference type="Pfam" id="PF07715">
    <property type="entry name" value="Plug"/>
    <property type="match status" value="1"/>
</dbReference>
<evidence type="ECO:0000256" key="3">
    <source>
        <dbReference type="ARBA" id="ARBA00022452"/>
    </source>
</evidence>